<feature type="transmembrane region" description="Helical" evidence="1">
    <location>
        <begin position="167"/>
        <end position="189"/>
    </location>
</feature>
<keyword evidence="1" id="KW-0812">Transmembrane</keyword>
<organism evidence="2">
    <name type="scientific">Hexamita inflata</name>
    <dbReference type="NCBI Taxonomy" id="28002"/>
    <lineage>
        <taxon>Eukaryota</taxon>
        <taxon>Metamonada</taxon>
        <taxon>Diplomonadida</taxon>
        <taxon>Hexamitidae</taxon>
        <taxon>Hexamitinae</taxon>
        <taxon>Hexamita</taxon>
    </lineage>
</organism>
<dbReference type="EMBL" id="CAXDID020000792">
    <property type="protein sequence ID" value="CAL6114287.1"/>
    <property type="molecule type" value="Genomic_DNA"/>
</dbReference>
<gene>
    <name evidence="2" type="ORF">HINF_LOCUS32808</name>
    <name evidence="3" type="ORF">HINF_LOCUS77904</name>
</gene>
<feature type="transmembrane region" description="Helical" evidence="1">
    <location>
        <begin position="337"/>
        <end position="369"/>
    </location>
</feature>
<protein>
    <submittedName>
        <fullName evidence="3">Hypothetical_protein</fullName>
    </submittedName>
</protein>
<feature type="transmembrane region" description="Helical" evidence="1">
    <location>
        <begin position="107"/>
        <end position="128"/>
    </location>
</feature>
<feature type="transmembrane region" description="Helical" evidence="1">
    <location>
        <begin position="140"/>
        <end position="161"/>
    </location>
</feature>
<feature type="transmembrane region" description="Helical" evidence="1">
    <location>
        <begin position="417"/>
        <end position="435"/>
    </location>
</feature>
<evidence type="ECO:0000256" key="1">
    <source>
        <dbReference type="SAM" id="Phobius"/>
    </source>
</evidence>
<feature type="transmembrane region" description="Helical" evidence="1">
    <location>
        <begin position="258"/>
        <end position="278"/>
    </location>
</feature>
<reference evidence="2" key="1">
    <citation type="submission" date="2023-06" db="EMBL/GenBank/DDBJ databases">
        <authorList>
            <person name="Kurt Z."/>
        </authorList>
    </citation>
    <scope>NUCLEOTIDE SEQUENCE</scope>
</reference>
<feature type="transmembrane region" description="Helical" evidence="1">
    <location>
        <begin position="298"/>
        <end position="316"/>
    </location>
</feature>
<dbReference type="Proteomes" id="UP001642409">
    <property type="component" value="Unassembled WGS sequence"/>
</dbReference>
<accession>A0AA86UN09</accession>
<evidence type="ECO:0000313" key="2">
    <source>
        <dbReference type="EMBL" id="CAI9945163.1"/>
    </source>
</evidence>
<feature type="transmembrane region" description="Helical" evidence="1">
    <location>
        <begin position="450"/>
        <end position="471"/>
    </location>
</feature>
<keyword evidence="1" id="KW-1133">Transmembrane helix</keyword>
<name>A0AA86UN09_9EUKA</name>
<reference evidence="3 4" key="2">
    <citation type="submission" date="2024-07" db="EMBL/GenBank/DDBJ databases">
        <authorList>
            <person name="Akdeniz Z."/>
        </authorList>
    </citation>
    <scope>NUCLEOTIDE SEQUENCE [LARGE SCALE GENOMIC DNA]</scope>
</reference>
<keyword evidence="1" id="KW-0472">Membrane</keyword>
<evidence type="ECO:0000313" key="4">
    <source>
        <dbReference type="Proteomes" id="UP001642409"/>
    </source>
</evidence>
<evidence type="ECO:0000313" key="3">
    <source>
        <dbReference type="EMBL" id="CAL6114287.1"/>
    </source>
</evidence>
<sequence length="499" mass="57652">MNQSQQAPQSHFNLETTLSSSFKNLLFKGLLCQTTYYFMTIFVLQQELYILTTYKGYSFIENFVKIFPIMFLISYELPEFFEQYFANKKMATYATGESVQDINRQEFASHCIFVFLLLVISAAQPAIFSALQVDSEYRAMFLLSTVLGIIGTFKSTVYSVFSLKQNYVYIMSGKMVTLMIHYFLFTFIYSFSTRNDGFNTWPSGFSKPVSEIVVHIVMLVVLYKKSIFSTKIHLDADQSYKFNYIPKKKDWKEIGKNLLAFFQYVVFFVSRPVVYFFISFKINKLTNVTKKQNVILDLFVYLFCQQSLSLIAKGVHSAIMTTMPIVFHQKQYQKMRLIISFGCLFSFILNEAVCAALVLNADCIFIFFVNKVNNQILTDYYLSGNHTQILKQTAFLFGSEVYQTALNTFAYISGRHYIPFVIGVLRIVGGVYFVINIDSALGQNASYGDVFFYFELLCTVLAVVFCVQAFISMFADYKSVKIEAVKEKKERKTDEFMTQ</sequence>
<comment type="caution">
    <text evidence="2">The sequence shown here is derived from an EMBL/GenBank/DDBJ whole genome shotgun (WGS) entry which is preliminary data.</text>
</comment>
<proteinExistence type="predicted"/>
<dbReference type="AlphaFoldDB" id="A0AA86UN09"/>
<dbReference type="EMBL" id="CATOUU010000740">
    <property type="protein sequence ID" value="CAI9945163.1"/>
    <property type="molecule type" value="Genomic_DNA"/>
</dbReference>
<keyword evidence="4" id="KW-1185">Reference proteome</keyword>